<dbReference type="InterPro" id="IPR036873">
    <property type="entry name" value="Rhodanese-like_dom_sf"/>
</dbReference>
<evidence type="ECO:0000313" key="4">
    <source>
        <dbReference type="Proteomes" id="UP000559256"/>
    </source>
</evidence>
<dbReference type="EMBL" id="JAACJM010000191">
    <property type="protein sequence ID" value="KAF5338781.1"/>
    <property type="molecule type" value="Genomic_DNA"/>
</dbReference>
<dbReference type="InterPro" id="IPR001763">
    <property type="entry name" value="Rhodanese-like_dom"/>
</dbReference>
<dbReference type="GO" id="GO:0004792">
    <property type="term" value="F:thiosulfate-cyanide sulfurtransferase activity"/>
    <property type="evidence" value="ECO:0007669"/>
    <property type="project" value="TreeGrafter"/>
</dbReference>
<organism evidence="3 4">
    <name type="scientific">Tetrapyrgos nigripes</name>
    <dbReference type="NCBI Taxonomy" id="182062"/>
    <lineage>
        <taxon>Eukaryota</taxon>
        <taxon>Fungi</taxon>
        <taxon>Dikarya</taxon>
        <taxon>Basidiomycota</taxon>
        <taxon>Agaricomycotina</taxon>
        <taxon>Agaricomycetes</taxon>
        <taxon>Agaricomycetidae</taxon>
        <taxon>Agaricales</taxon>
        <taxon>Marasmiineae</taxon>
        <taxon>Marasmiaceae</taxon>
        <taxon>Tetrapyrgos</taxon>
    </lineage>
</organism>
<comment type="caution">
    <text evidence="3">The sequence shown here is derived from an EMBL/GenBank/DDBJ whole genome shotgun (WGS) entry which is preliminary data.</text>
</comment>
<keyword evidence="4" id="KW-1185">Reference proteome</keyword>
<sequence length="338" mass="37742">MLVESIAGSSSSSRSSKSSRSSHTTERSDFISHDLRPLPPRSLDDVSEQVAQEIAWKAVSSADILDDVKINVIMTFCKRDDNGFLQQVAESIEKRCLQQYLFAIGTSGKPIDSNSNFVILCSSSEEMVQRAVLLTTAKFIGRVDSARPDRKWYITGIKNVGFTSYDEQALWDVVRKSARTPIDPLDPPPGSRTIEQILSDRRAKLQRITPEQSYKELQEPEVGAPTFLVDIRNAAQRESEGSITGSLVIDRNDLEWKFDPRSKTSKLNIVDRYDLRIIVFCQDGRASSLAAYSLQELGMLNATDMIGGYKAWRDAGLPVDIPLRDHRLLLLGDAESNV</sequence>
<dbReference type="Proteomes" id="UP000559256">
    <property type="component" value="Unassembled WGS sequence"/>
</dbReference>
<dbReference type="SUPFAM" id="SSF52821">
    <property type="entry name" value="Rhodanese/Cell cycle control phosphatase"/>
    <property type="match status" value="1"/>
</dbReference>
<dbReference type="PANTHER" id="PTHR44086">
    <property type="entry name" value="THIOSULFATE SULFURTRANSFERASE RDL2, MITOCHONDRIAL-RELATED"/>
    <property type="match status" value="1"/>
</dbReference>
<protein>
    <recommendedName>
        <fullName evidence="2">Rhodanese domain-containing protein</fullName>
    </recommendedName>
</protein>
<dbReference type="OrthoDB" id="566238at2759"/>
<evidence type="ECO:0000256" key="1">
    <source>
        <dbReference type="SAM" id="MobiDB-lite"/>
    </source>
</evidence>
<proteinExistence type="predicted"/>
<reference evidence="3 4" key="1">
    <citation type="journal article" date="2020" name="ISME J.">
        <title>Uncovering the hidden diversity of litter-decomposition mechanisms in mushroom-forming fungi.</title>
        <authorList>
            <person name="Floudas D."/>
            <person name="Bentzer J."/>
            <person name="Ahren D."/>
            <person name="Johansson T."/>
            <person name="Persson P."/>
            <person name="Tunlid A."/>
        </authorList>
    </citation>
    <scope>NUCLEOTIDE SEQUENCE [LARGE SCALE GENOMIC DNA]</scope>
    <source>
        <strain evidence="3 4">CBS 291.85</strain>
    </source>
</reference>
<feature type="compositionally biased region" description="Low complexity" evidence="1">
    <location>
        <begin position="9"/>
        <end position="22"/>
    </location>
</feature>
<gene>
    <name evidence="3" type="ORF">D9758_012090</name>
</gene>
<dbReference type="Pfam" id="PF00581">
    <property type="entry name" value="Rhodanese"/>
    <property type="match status" value="1"/>
</dbReference>
<feature type="region of interest" description="Disordered" evidence="1">
    <location>
        <begin position="1"/>
        <end position="36"/>
    </location>
</feature>
<evidence type="ECO:0000313" key="3">
    <source>
        <dbReference type="EMBL" id="KAF5338781.1"/>
    </source>
</evidence>
<dbReference type="AlphaFoldDB" id="A0A8H5CBR2"/>
<feature type="domain" description="Rhodanese" evidence="2">
    <location>
        <begin position="222"/>
        <end position="321"/>
    </location>
</feature>
<evidence type="ECO:0000259" key="2">
    <source>
        <dbReference type="PROSITE" id="PS50206"/>
    </source>
</evidence>
<name>A0A8H5CBR2_9AGAR</name>
<dbReference type="Gene3D" id="3.40.250.10">
    <property type="entry name" value="Rhodanese-like domain"/>
    <property type="match status" value="1"/>
</dbReference>
<dbReference type="PANTHER" id="PTHR44086:SF10">
    <property type="entry name" value="THIOSULFATE SULFURTRANSFERASE_RHODANESE-LIKE DOMAIN-CONTAINING PROTEIN 3"/>
    <property type="match status" value="1"/>
</dbReference>
<dbReference type="PROSITE" id="PS50206">
    <property type="entry name" value="RHODANESE_3"/>
    <property type="match status" value="1"/>
</dbReference>
<feature type="compositionally biased region" description="Basic and acidic residues" evidence="1">
    <location>
        <begin position="23"/>
        <end position="36"/>
    </location>
</feature>
<accession>A0A8H5CBR2</accession>
<dbReference type="SMART" id="SM00450">
    <property type="entry name" value="RHOD"/>
    <property type="match status" value="1"/>
</dbReference>